<protein>
    <submittedName>
        <fullName evidence="2">Uncharacterized protein</fullName>
    </submittedName>
</protein>
<organism evidence="2 3">
    <name type="scientific">Dyadobacter endophyticus</name>
    <dbReference type="NCBI Taxonomy" id="1749036"/>
    <lineage>
        <taxon>Bacteria</taxon>
        <taxon>Pseudomonadati</taxon>
        <taxon>Bacteroidota</taxon>
        <taxon>Cytophagia</taxon>
        <taxon>Cytophagales</taxon>
        <taxon>Spirosomataceae</taxon>
        <taxon>Dyadobacter</taxon>
    </lineage>
</organism>
<dbReference type="Proteomes" id="UP000600214">
    <property type="component" value="Unassembled WGS sequence"/>
</dbReference>
<comment type="caution">
    <text evidence="2">The sequence shown here is derived from an EMBL/GenBank/DDBJ whole genome shotgun (WGS) entry which is preliminary data.</text>
</comment>
<proteinExistence type="predicted"/>
<accession>A0ABQ1YD56</accession>
<dbReference type="EMBL" id="BMIA01000001">
    <property type="protein sequence ID" value="GGH20288.1"/>
    <property type="molecule type" value="Genomic_DNA"/>
</dbReference>
<keyword evidence="1" id="KW-1133">Transmembrane helix</keyword>
<gene>
    <name evidence="2" type="ORF">GCM10007423_00620</name>
</gene>
<dbReference type="RefSeq" id="WP_188927544.1">
    <property type="nucleotide sequence ID" value="NZ_BMIA01000001.1"/>
</dbReference>
<keyword evidence="1" id="KW-0812">Transmembrane</keyword>
<reference evidence="3" key="1">
    <citation type="journal article" date="2019" name="Int. J. Syst. Evol. Microbiol.">
        <title>The Global Catalogue of Microorganisms (GCM) 10K type strain sequencing project: providing services to taxonomists for standard genome sequencing and annotation.</title>
        <authorList>
            <consortium name="The Broad Institute Genomics Platform"/>
            <consortium name="The Broad Institute Genome Sequencing Center for Infectious Disease"/>
            <person name="Wu L."/>
            <person name="Ma J."/>
        </authorList>
    </citation>
    <scope>NUCLEOTIDE SEQUENCE [LARGE SCALE GENOMIC DNA]</scope>
    <source>
        <strain evidence="3">CGMCC 1.15288</strain>
    </source>
</reference>
<evidence type="ECO:0000256" key="1">
    <source>
        <dbReference type="SAM" id="Phobius"/>
    </source>
</evidence>
<evidence type="ECO:0000313" key="2">
    <source>
        <dbReference type="EMBL" id="GGH20288.1"/>
    </source>
</evidence>
<feature type="transmembrane region" description="Helical" evidence="1">
    <location>
        <begin position="50"/>
        <end position="71"/>
    </location>
</feature>
<evidence type="ECO:0000313" key="3">
    <source>
        <dbReference type="Proteomes" id="UP000600214"/>
    </source>
</evidence>
<sequence length="135" mass="14924">MFYRFKPSRSQQPAGRQYQKLQAKIISIQRAWANRLNSRAQRLSARRLKAALIASGLAASAAAAGLIYYGINPPKLTLHRFELSLPAISGSNAVPESPLKQQALDQYLDSVEKAFILDSIQNTKPQISHDASPLH</sequence>
<keyword evidence="1" id="KW-0472">Membrane</keyword>
<keyword evidence="3" id="KW-1185">Reference proteome</keyword>
<name>A0ABQ1YD56_9BACT</name>